<keyword evidence="7" id="KW-1185">Reference proteome</keyword>
<dbReference type="PANTHER" id="PTHR46796">
    <property type="entry name" value="HTH-TYPE TRANSCRIPTIONAL ACTIVATOR RHAS-RELATED"/>
    <property type="match status" value="1"/>
</dbReference>
<dbReference type="PROSITE" id="PS00041">
    <property type="entry name" value="HTH_ARAC_FAMILY_1"/>
    <property type="match status" value="1"/>
</dbReference>
<evidence type="ECO:0000313" key="7">
    <source>
        <dbReference type="Proteomes" id="UP000237983"/>
    </source>
</evidence>
<evidence type="ECO:0000313" key="6">
    <source>
        <dbReference type="EMBL" id="PRY68084.1"/>
    </source>
</evidence>
<dbReference type="SMART" id="SM00342">
    <property type="entry name" value="HTH_ARAC"/>
    <property type="match status" value="1"/>
</dbReference>
<dbReference type="PROSITE" id="PS01124">
    <property type="entry name" value="HTH_ARAC_FAMILY_2"/>
    <property type="match status" value="1"/>
</dbReference>
<dbReference type="InterPro" id="IPR018062">
    <property type="entry name" value="HTH_AraC-typ_CS"/>
</dbReference>
<accession>A0A2T0VD62</accession>
<dbReference type="Pfam" id="PF20240">
    <property type="entry name" value="DUF6597"/>
    <property type="match status" value="1"/>
</dbReference>
<dbReference type="EMBL" id="PVTL01000005">
    <property type="protein sequence ID" value="PRY68084.1"/>
    <property type="molecule type" value="Genomic_DNA"/>
</dbReference>
<feature type="domain" description="HTH araC/xylS-type" evidence="5">
    <location>
        <begin position="184"/>
        <end position="282"/>
    </location>
</feature>
<dbReference type="SUPFAM" id="SSF46689">
    <property type="entry name" value="Homeodomain-like"/>
    <property type="match status" value="1"/>
</dbReference>
<dbReference type="InterPro" id="IPR046532">
    <property type="entry name" value="DUF6597"/>
</dbReference>
<comment type="caution">
    <text evidence="6">The sequence shown here is derived from an EMBL/GenBank/DDBJ whole genome shotgun (WGS) entry which is preliminary data.</text>
</comment>
<protein>
    <submittedName>
        <fullName evidence="6">AraC family transcriptional regulator</fullName>
    </submittedName>
</protein>
<dbReference type="InterPro" id="IPR018060">
    <property type="entry name" value="HTH_AraC"/>
</dbReference>
<evidence type="ECO:0000256" key="3">
    <source>
        <dbReference type="ARBA" id="ARBA00023163"/>
    </source>
</evidence>
<feature type="region of interest" description="Disordered" evidence="4">
    <location>
        <begin position="123"/>
        <end position="151"/>
    </location>
</feature>
<dbReference type="GO" id="GO:0043565">
    <property type="term" value="F:sequence-specific DNA binding"/>
    <property type="evidence" value="ECO:0007669"/>
    <property type="project" value="InterPro"/>
</dbReference>
<dbReference type="Pfam" id="PF12833">
    <property type="entry name" value="HTH_18"/>
    <property type="match status" value="1"/>
</dbReference>
<reference evidence="6 7" key="1">
    <citation type="submission" date="2018-03" db="EMBL/GenBank/DDBJ databases">
        <title>Genomic Encyclopedia of Type Strains, Phase III (KMG-III): the genomes of soil and plant-associated and newly described type strains.</title>
        <authorList>
            <person name="Whitman W."/>
        </authorList>
    </citation>
    <scope>NUCLEOTIDE SEQUENCE [LARGE SCALE GENOMIC DNA]</scope>
    <source>
        <strain evidence="6 7">CGMCC 1.12484</strain>
    </source>
</reference>
<proteinExistence type="predicted"/>
<keyword evidence="3" id="KW-0804">Transcription</keyword>
<evidence type="ECO:0000259" key="5">
    <source>
        <dbReference type="PROSITE" id="PS01124"/>
    </source>
</evidence>
<dbReference type="Proteomes" id="UP000237983">
    <property type="component" value="Unassembled WGS sequence"/>
</dbReference>
<evidence type="ECO:0000256" key="2">
    <source>
        <dbReference type="ARBA" id="ARBA00023125"/>
    </source>
</evidence>
<dbReference type="AlphaFoldDB" id="A0A2T0VD62"/>
<gene>
    <name evidence="6" type="ORF">B0I08_105249</name>
</gene>
<dbReference type="GO" id="GO:0003700">
    <property type="term" value="F:DNA-binding transcription factor activity"/>
    <property type="evidence" value="ECO:0007669"/>
    <property type="project" value="InterPro"/>
</dbReference>
<sequence>MVTSSLGGILYPASLPTFTRLPPPPALEDLVAWFWIPEWHIPHGRISRQEVIAYPASNFVIEPNIASFVGPTTRRGHRDLMGRGWAVGALLLPAAVPAFTDDPEGLRDDALALGLPELRAAVDERMTGGEPDLTKQGSDQTEEEADLTEDKADPGVRRVQAATLVGQWLQDRAPTPTDEALLANRMVALIGGDSSVLRVEDAAELLDVSSRTLQRLAKRYVGLPPSALIRRRRLQEAALRLRTEPETDLAALAADLGYADQSHLANEFRQVLGFTPSGYRRSQPER</sequence>
<dbReference type="InterPro" id="IPR009057">
    <property type="entry name" value="Homeodomain-like_sf"/>
</dbReference>
<keyword evidence="1" id="KW-0805">Transcription regulation</keyword>
<evidence type="ECO:0000256" key="1">
    <source>
        <dbReference type="ARBA" id="ARBA00023015"/>
    </source>
</evidence>
<keyword evidence="2" id="KW-0238">DNA-binding</keyword>
<name>A0A2T0VD62_9MICO</name>
<evidence type="ECO:0000256" key="4">
    <source>
        <dbReference type="SAM" id="MobiDB-lite"/>
    </source>
</evidence>
<dbReference type="Gene3D" id="1.10.10.60">
    <property type="entry name" value="Homeodomain-like"/>
    <property type="match status" value="1"/>
</dbReference>
<dbReference type="InterPro" id="IPR050204">
    <property type="entry name" value="AraC_XylS_family_regulators"/>
</dbReference>
<organism evidence="6 7">
    <name type="scientific">Glaciihabitans tibetensis</name>
    <dbReference type="NCBI Taxonomy" id="1266600"/>
    <lineage>
        <taxon>Bacteria</taxon>
        <taxon>Bacillati</taxon>
        <taxon>Actinomycetota</taxon>
        <taxon>Actinomycetes</taxon>
        <taxon>Micrococcales</taxon>
        <taxon>Microbacteriaceae</taxon>
        <taxon>Glaciihabitans</taxon>
    </lineage>
</organism>